<keyword evidence="3" id="KW-0732">Signal</keyword>
<dbReference type="PROSITE" id="PS00922">
    <property type="entry name" value="TRANSGLYCOSYLASE"/>
    <property type="match status" value="1"/>
</dbReference>
<evidence type="ECO:0000313" key="5">
    <source>
        <dbReference type="EMBL" id="CAJ0791019.1"/>
    </source>
</evidence>
<dbReference type="PANTHER" id="PTHR37423">
    <property type="entry name" value="SOLUBLE LYTIC MUREIN TRANSGLYCOSYLASE-RELATED"/>
    <property type="match status" value="1"/>
</dbReference>
<dbReference type="RefSeq" id="WP_316657921.1">
    <property type="nucleotide sequence ID" value="NZ_CATYWO010000003.1"/>
</dbReference>
<dbReference type="EMBL" id="CATYWO010000003">
    <property type="protein sequence ID" value="CAJ0791019.1"/>
    <property type="molecule type" value="Genomic_DNA"/>
</dbReference>
<gene>
    <name evidence="5" type="primary">mltF</name>
    <name evidence="5" type="ORF">LMG7141_02451</name>
</gene>
<organism evidence="5 6">
    <name type="scientific">Ralstonia condita</name>
    <dbReference type="NCBI Taxonomy" id="3058600"/>
    <lineage>
        <taxon>Bacteria</taxon>
        <taxon>Pseudomonadati</taxon>
        <taxon>Pseudomonadota</taxon>
        <taxon>Betaproteobacteria</taxon>
        <taxon>Burkholderiales</taxon>
        <taxon>Burkholderiaceae</taxon>
        <taxon>Ralstonia</taxon>
    </lineage>
</organism>
<proteinExistence type="inferred from homology"/>
<evidence type="ECO:0000313" key="6">
    <source>
        <dbReference type="Proteomes" id="UP001189616"/>
    </source>
</evidence>
<feature type="signal peptide" evidence="3">
    <location>
        <begin position="1"/>
        <end position="30"/>
    </location>
</feature>
<dbReference type="InterPro" id="IPR023346">
    <property type="entry name" value="Lysozyme-like_dom_sf"/>
</dbReference>
<sequence length="300" mass="31174">MMLGIDVAPCSTGLVILGVCLACGTSGAQAGVETVRAAGVVWLSGGAAATGVQSGPGRASLQPSRGRFHRRQDPPAPIGLTELAARQPGDAAVDAPAMPFVGTPAALATLGRGATYGWRDTPRRLLDMGPVLPVVEQAAKAHRLDPALLLAVIHAESGFNAQALSPKGAVGLMQLIPATASRYGAGDLRDPNQNVQAGAAHLRYLLRRYGDLRLALAAYNAGEGAVERHGMHIPPYAETQDYVPRVLALYQQYRQRREGADTGEAPVPDSSRTWPAGSRSAATSPHAAAASLRAYAANLN</sequence>
<reference evidence="5 6" key="1">
    <citation type="submission" date="2023-07" db="EMBL/GenBank/DDBJ databases">
        <authorList>
            <person name="Peeters C."/>
        </authorList>
    </citation>
    <scope>NUCLEOTIDE SEQUENCE [LARGE SCALE GENOMIC DNA]</scope>
    <source>
        <strain evidence="5 6">LMG 7141</strain>
    </source>
</reference>
<accession>A0ABN9IU77</accession>
<feature type="chain" id="PRO_5046611689" evidence="3">
    <location>
        <begin position="31"/>
        <end position="300"/>
    </location>
</feature>
<dbReference type="PANTHER" id="PTHR37423:SF2">
    <property type="entry name" value="MEMBRANE-BOUND LYTIC MUREIN TRANSGLYCOSYLASE C"/>
    <property type="match status" value="1"/>
</dbReference>
<comment type="similarity">
    <text evidence="1">Belongs to the transglycosylase Slt family.</text>
</comment>
<dbReference type="GO" id="GO:0016829">
    <property type="term" value="F:lyase activity"/>
    <property type="evidence" value="ECO:0007669"/>
    <property type="project" value="UniProtKB-KW"/>
</dbReference>
<dbReference type="EC" id="4.2.2.-" evidence="5"/>
<feature type="domain" description="Transglycosylase SLT" evidence="4">
    <location>
        <begin position="135"/>
        <end position="229"/>
    </location>
</feature>
<keyword evidence="6" id="KW-1185">Reference proteome</keyword>
<dbReference type="SUPFAM" id="SSF53955">
    <property type="entry name" value="Lysozyme-like"/>
    <property type="match status" value="1"/>
</dbReference>
<dbReference type="Proteomes" id="UP001189616">
    <property type="component" value="Unassembled WGS sequence"/>
</dbReference>
<dbReference type="CDD" id="cd00254">
    <property type="entry name" value="LT-like"/>
    <property type="match status" value="1"/>
</dbReference>
<dbReference type="InterPro" id="IPR000189">
    <property type="entry name" value="Transglyc_AS"/>
</dbReference>
<evidence type="ECO:0000256" key="1">
    <source>
        <dbReference type="ARBA" id="ARBA00007734"/>
    </source>
</evidence>
<comment type="caution">
    <text evidence="5">The sequence shown here is derived from an EMBL/GenBank/DDBJ whole genome shotgun (WGS) entry which is preliminary data.</text>
</comment>
<dbReference type="Pfam" id="PF01464">
    <property type="entry name" value="SLT"/>
    <property type="match status" value="1"/>
</dbReference>
<dbReference type="Gene3D" id="1.10.530.10">
    <property type="match status" value="1"/>
</dbReference>
<name>A0ABN9IU77_9RALS</name>
<protein>
    <submittedName>
        <fullName evidence="5">Membrane-bound lytic murein transglycosylase F</fullName>
        <ecNumber evidence="5">4.2.2.-</ecNumber>
    </submittedName>
</protein>
<evidence type="ECO:0000256" key="3">
    <source>
        <dbReference type="SAM" id="SignalP"/>
    </source>
</evidence>
<evidence type="ECO:0000259" key="4">
    <source>
        <dbReference type="Pfam" id="PF01464"/>
    </source>
</evidence>
<keyword evidence="5" id="KW-0456">Lyase</keyword>
<dbReference type="InterPro" id="IPR008258">
    <property type="entry name" value="Transglycosylase_SLT_dom_1"/>
</dbReference>
<feature type="region of interest" description="Disordered" evidence="2">
    <location>
        <begin position="257"/>
        <end position="285"/>
    </location>
</feature>
<evidence type="ECO:0000256" key="2">
    <source>
        <dbReference type="SAM" id="MobiDB-lite"/>
    </source>
</evidence>
<feature type="region of interest" description="Disordered" evidence="2">
    <location>
        <begin position="53"/>
        <end position="73"/>
    </location>
</feature>